<dbReference type="Pfam" id="PF00909">
    <property type="entry name" value="Ammonium_transp"/>
    <property type="match status" value="1"/>
</dbReference>
<dbReference type="Gene3D" id="1.10.3430.10">
    <property type="entry name" value="Ammonium transporter AmtB like domains"/>
    <property type="match status" value="1"/>
</dbReference>
<dbReference type="PANTHER" id="PTHR43029">
    <property type="entry name" value="AMMONIUM TRANSPORTER MEP2"/>
    <property type="match status" value="1"/>
</dbReference>
<feature type="transmembrane region" description="Helical" evidence="8">
    <location>
        <begin position="234"/>
        <end position="255"/>
    </location>
</feature>
<dbReference type="PANTHER" id="PTHR43029:SF10">
    <property type="entry name" value="AMMONIUM TRANSPORTER MEP2"/>
    <property type="match status" value="1"/>
</dbReference>
<feature type="domain" description="Ammonium transporter AmtB-like" evidence="9">
    <location>
        <begin position="51"/>
        <end position="440"/>
    </location>
</feature>
<reference evidence="10" key="1">
    <citation type="submission" date="2018-05" db="EMBL/GenBank/DDBJ databases">
        <authorList>
            <person name="Lanie J.A."/>
            <person name="Ng W.-L."/>
            <person name="Kazmierczak K.M."/>
            <person name="Andrzejewski T.M."/>
            <person name="Davidsen T.M."/>
            <person name="Wayne K.J."/>
            <person name="Tettelin H."/>
            <person name="Glass J.I."/>
            <person name="Rusch D."/>
            <person name="Podicherti R."/>
            <person name="Tsui H.-C.T."/>
            <person name="Winkler M.E."/>
        </authorList>
    </citation>
    <scope>NUCLEOTIDE SEQUENCE</scope>
</reference>
<feature type="transmembrane region" description="Helical" evidence="8">
    <location>
        <begin position="135"/>
        <end position="156"/>
    </location>
</feature>
<evidence type="ECO:0000256" key="2">
    <source>
        <dbReference type="ARBA" id="ARBA00005887"/>
    </source>
</evidence>
<evidence type="ECO:0000256" key="8">
    <source>
        <dbReference type="SAM" id="Phobius"/>
    </source>
</evidence>
<name>A0A382CQC9_9ZZZZ</name>
<gene>
    <name evidence="10" type="ORF">METZ01_LOCUS181200</name>
</gene>
<dbReference type="InterPro" id="IPR024041">
    <property type="entry name" value="NH4_transpt_AmtB-like_dom"/>
</dbReference>
<feature type="transmembrane region" description="Helical" evidence="8">
    <location>
        <begin position="54"/>
        <end position="72"/>
    </location>
</feature>
<feature type="transmembrane region" description="Helical" evidence="8">
    <location>
        <begin position="323"/>
        <end position="342"/>
    </location>
</feature>
<evidence type="ECO:0000313" key="10">
    <source>
        <dbReference type="EMBL" id="SVB28346.1"/>
    </source>
</evidence>
<dbReference type="InterPro" id="IPR001905">
    <property type="entry name" value="Ammonium_transpt"/>
</dbReference>
<feature type="transmembrane region" description="Helical" evidence="8">
    <location>
        <begin position="201"/>
        <end position="222"/>
    </location>
</feature>
<organism evidence="10">
    <name type="scientific">marine metagenome</name>
    <dbReference type="NCBI Taxonomy" id="408172"/>
    <lineage>
        <taxon>unclassified sequences</taxon>
        <taxon>metagenomes</taxon>
        <taxon>ecological metagenomes</taxon>
    </lineage>
</organism>
<keyword evidence="5 8" id="KW-1133">Transmembrane helix</keyword>
<dbReference type="EMBL" id="UINC01035634">
    <property type="protein sequence ID" value="SVB28346.1"/>
    <property type="molecule type" value="Genomic_DNA"/>
</dbReference>
<evidence type="ECO:0000259" key="9">
    <source>
        <dbReference type="Pfam" id="PF00909"/>
    </source>
</evidence>
<dbReference type="GO" id="GO:0005886">
    <property type="term" value="C:plasma membrane"/>
    <property type="evidence" value="ECO:0007669"/>
    <property type="project" value="TreeGrafter"/>
</dbReference>
<evidence type="ECO:0000256" key="5">
    <source>
        <dbReference type="ARBA" id="ARBA00022989"/>
    </source>
</evidence>
<keyword evidence="3" id="KW-0813">Transport</keyword>
<keyword evidence="4 8" id="KW-0812">Transmembrane</keyword>
<accession>A0A382CQC9</accession>
<feature type="transmembrane region" description="Helical" evidence="8">
    <location>
        <begin position="168"/>
        <end position="189"/>
    </location>
</feature>
<proteinExistence type="inferred from homology"/>
<sequence>MKYVLSSIAQRIRGCFVFTGLLLGPLSVFAQETEELIKAASVETVNSGDTAWMLTSSALVMMMTLPGLALFYGGLVRSKNVLSVLMQCLISAGLIGVLWVVVGYSWAFGGEGKFFGNFQHFLLAGINPDSVSGSIPTYVFVMFQGMFAIITPALMLGAFAERMRFGPYMVFIGIWLLVVYCPLAHMVWGGGMISQWGAIDFAGGLVVHMSSGFSALAAAYFLGKRKGFGHEHIIPHNLPLTIIGAALLWVGWFGFNAGSELAADGTAGLAFLTTQTATATAVLTWVIIEWLHRGKPTVLGAATAAVAGLVAITPACASVGPGGSILVGAGAGIICYLAVTLLKPAIGYDDSLDVFGVHGIGGAWGALASGLFIADFAATDAGWGGQVWIQFQSIIFTAVFAIVLTLIILVVLRLLFGDLRVDEEGESTGLDLTEHSETAYSQEA</sequence>
<evidence type="ECO:0000256" key="3">
    <source>
        <dbReference type="ARBA" id="ARBA00022448"/>
    </source>
</evidence>
<dbReference type="InterPro" id="IPR018047">
    <property type="entry name" value="Ammonium_transpt_CS"/>
</dbReference>
<evidence type="ECO:0000256" key="6">
    <source>
        <dbReference type="ARBA" id="ARBA00023136"/>
    </source>
</evidence>
<dbReference type="AlphaFoldDB" id="A0A382CQC9"/>
<keyword evidence="6 8" id="KW-0472">Membrane</keyword>
<feature type="transmembrane region" description="Helical" evidence="8">
    <location>
        <begin position="298"/>
        <end position="317"/>
    </location>
</feature>
<feature type="transmembrane region" description="Helical" evidence="8">
    <location>
        <begin position="354"/>
        <end position="374"/>
    </location>
</feature>
<dbReference type="NCBIfam" id="TIGR00836">
    <property type="entry name" value="amt"/>
    <property type="match status" value="1"/>
</dbReference>
<feature type="transmembrane region" description="Helical" evidence="8">
    <location>
        <begin position="84"/>
        <end position="107"/>
    </location>
</feature>
<comment type="subcellular location">
    <subcellularLocation>
        <location evidence="1">Membrane</location>
        <topology evidence="1">Multi-pass membrane protein</topology>
    </subcellularLocation>
</comment>
<dbReference type="InterPro" id="IPR029020">
    <property type="entry name" value="Ammonium/urea_transptr"/>
</dbReference>
<evidence type="ECO:0000256" key="4">
    <source>
        <dbReference type="ARBA" id="ARBA00022692"/>
    </source>
</evidence>
<feature type="transmembrane region" description="Helical" evidence="8">
    <location>
        <begin position="267"/>
        <end position="291"/>
    </location>
</feature>
<protein>
    <recommendedName>
        <fullName evidence="9">Ammonium transporter AmtB-like domain-containing protein</fullName>
    </recommendedName>
</protein>
<comment type="similarity">
    <text evidence="2">Belongs to the ammonia transporter channel (TC 1.A.11.2) family.</text>
</comment>
<evidence type="ECO:0000256" key="7">
    <source>
        <dbReference type="ARBA" id="ARBA00023177"/>
    </source>
</evidence>
<dbReference type="GO" id="GO:0008519">
    <property type="term" value="F:ammonium channel activity"/>
    <property type="evidence" value="ECO:0007669"/>
    <property type="project" value="InterPro"/>
</dbReference>
<feature type="transmembrane region" description="Helical" evidence="8">
    <location>
        <begin position="394"/>
        <end position="416"/>
    </location>
</feature>
<dbReference type="SUPFAM" id="SSF111352">
    <property type="entry name" value="Ammonium transporter"/>
    <property type="match status" value="1"/>
</dbReference>
<keyword evidence="7" id="KW-0924">Ammonia transport</keyword>
<evidence type="ECO:0000256" key="1">
    <source>
        <dbReference type="ARBA" id="ARBA00004141"/>
    </source>
</evidence>
<dbReference type="PROSITE" id="PS01219">
    <property type="entry name" value="AMMONIUM_TRANSP"/>
    <property type="match status" value="1"/>
</dbReference>